<dbReference type="Proteomes" id="UP001648503">
    <property type="component" value="Unassembled WGS sequence"/>
</dbReference>
<evidence type="ECO:0008006" key="4">
    <source>
        <dbReference type="Google" id="ProtNLM"/>
    </source>
</evidence>
<accession>A0ABQ8FJ20</accession>
<dbReference type="InterPro" id="IPR021109">
    <property type="entry name" value="Peptidase_aspartic_dom_sf"/>
</dbReference>
<feature type="chain" id="PRO_5045162811" description="Peptidase A1 domain-containing protein" evidence="1">
    <location>
        <begin position="24"/>
        <end position="270"/>
    </location>
</feature>
<dbReference type="EMBL" id="JAFCIX010000077">
    <property type="protein sequence ID" value="KAH6599098.1"/>
    <property type="molecule type" value="Genomic_DNA"/>
</dbReference>
<keyword evidence="3" id="KW-1185">Reference proteome</keyword>
<comment type="caution">
    <text evidence="2">The sequence shown here is derived from an EMBL/GenBank/DDBJ whole genome shotgun (WGS) entry which is preliminary data.</text>
</comment>
<evidence type="ECO:0000256" key="1">
    <source>
        <dbReference type="SAM" id="SignalP"/>
    </source>
</evidence>
<organism evidence="2 3">
    <name type="scientific">Batrachochytrium salamandrivorans</name>
    <dbReference type="NCBI Taxonomy" id="1357716"/>
    <lineage>
        <taxon>Eukaryota</taxon>
        <taxon>Fungi</taxon>
        <taxon>Fungi incertae sedis</taxon>
        <taxon>Chytridiomycota</taxon>
        <taxon>Chytridiomycota incertae sedis</taxon>
        <taxon>Chytridiomycetes</taxon>
        <taxon>Rhizophydiales</taxon>
        <taxon>Rhizophydiales incertae sedis</taxon>
        <taxon>Batrachochytrium</taxon>
    </lineage>
</organism>
<gene>
    <name evidence="2" type="ORF">BASA50_003240</name>
</gene>
<proteinExistence type="predicted"/>
<sequence>MAHHSSIILYTTLLLAVCPITNAVRVPMGLPGTLQSGNHLHRRDVERIAGGFLGCYTMDVDVQGVHLELMIDTGSSDTTVAVSGLNQHSGPTVPLERPAGAKSLSAKYSDKSGWTGFGTIAQTGLPGANIYANNAPVVEMARQTANPSFSTGKDNNGLLGLSYSMVSALFEAIVQSGGLPAGLTTYDINELTSGEKALPKAKRIDWSLLPSLTFGIAAAGGRGKPFKIMLGPHQYIQPDLNGDNVMIVISPLIESIVFGSCLSFESGYST</sequence>
<protein>
    <recommendedName>
        <fullName evidence="4">Peptidase A1 domain-containing protein</fullName>
    </recommendedName>
</protein>
<feature type="signal peptide" evidence="1">
    <location>
        <begin position="1"/>
        <end position="23"/>
    </location>
</feature>
<keyword evidence="1" id="KW-0732">Signal</keyword>
<dbReference type="SUPFAM" id="SSF50630">
    <property type="entry name" value="Acid proteases"/>
    <property type="match status" value="1"/>
</dbReference>
<evidence type="ECO:0000313" key="2">
    <source>
        <dbReference type="EMBL" id="KAH6599098.1"/>
    </source>
</evidence>
<reference evidence="2 3" key="1">
    <citation type="submission" date="2021-02" db="EMBL/GenBank/DDBJ databases">
        <title>Variation within the Batrachochytrium salamandrivorans European outbreak.</title>
        <authorList>
            <person name="Kelly M."/>
            <person name="Pasmans F."/>
            <person name="Shea T.P."/>
            <person name="Munoz J.F."/>
            <person name="Carranza S."/>
            <person name="Cuomo C.A."/>
            <person name="Martel A."/>
        </authorList>
    </citation>
    <scope>NUCLEOTIDE SEQUENCE [LARGE SCALE GENOMIC DNA]</scope>
    <source>
        <strain evidence="2 3">AMFP18/2</strain>
    </source>
</reference>
<evidence type="ECO:0000313" key="3">
    <source>
        <dbReference type="Proteomes" id="UP001648503"/>
    </source>
</evidence>
<name>A0ABQ8FJ20_9FUNG</name>
<dbReference type="Gene3D" id="2.40.70.10">
    <property type="entry name" value="Acid Proteases"/>
    <property type="match status" value="1"/>
</dbReference>